<feature type="transmembrane region" description="Helical" evidence="1">
    <location>
        <begin position="495"/>
        <end position="513"/>
    </location>
</feature>
<feature type="transmembrane region" description="Helical" evidence="1">
    <location>
        <begin position="466"/>
        <end position="488"/>
    </location>
</feature>
<keyword evidence="1" id="KW-0812">Transmembrane</keyword>
<feature type="transmembrane region" description="Helical" evidence="1">
    <location>
        <begin position="438"/>
        <end position="460"/>
    </location>
</feature>
<accession>A0A0S4QI68</accession>
<keyword evidence="1" id="KW-1133">Transmembrane helix</keyword>
<protein>
    <submittedName>
        <fullName evidence="2">4-amino-4-deoxy-L-arabinose transferase</fullName>
    </submittedName>
</protein>
<name>A0A0S4QI68_9ACTN</name>
<dbReference type="EMBL" id="FAOZ01000002">
    <property type="protein sequence ID" value="CUU54476.1"/>
    <property type="molecule type" value="Genomic_DNA"/>
</dbReference>
<gene>
    <name evidence="2" type="ORF">Ga0074812_102486</name>
</gene>
<proteinExistence type="predicted"/>
<evidence type="ECO:0000313" key="3">
    <source>
        <dbReference type="Proteomes" id="UP000198802"/>
    </source>
</evidence>
<reference evidence="3" key="1">
    <citation type="submission" date="2015-11" db="EMBL/GenBank/DDBJ databases">
        <authorList>
            <person name="Varghese N."/>
        </authorList>
    </citation>
    <scope>NUCLEOTIDE SEQUENCE [LARGE SCALE GENOMIC DNA]</scope>
    <source>
        <strain evidence="3">DSM 45899</strain>
    </source>
</reference>
<feature type="transmembrane region" description="Helical" evidence="1">
    <location>
        <begin position="253"/>
        <end position="275"/>
    </location>
</feature>
<feature type="transmembrane region" description="Helical" evidence="1">
    <location>
        <begin position="296"/>
        <end position="319"/>
    </location>
</feature>
<dbReference type="GO" id="GO:0016740">
    <property type="term" value="F:transferase activity"/>
    <property type="evidence" value="ECO:0007669"/>
    <property type="project" value="UniProtKB-KW"/>
</dbReference>
<dbReference type="AlphaFoldDB" id="A0A0S4QI68"/>
<evidence type="ECO:0000313" key="2">
    <source>
        <dbReference type="EMBL" id="CUU54476.1"/>
    </source>
</evidence>
<evidence type="ECO:0000256" key="1">
    <source>
        <dbReference type="SAM" id="Phobius"/>
    </source>
</evidence>
<organism evidence="2 3">
    <name type="scientific">Parafrankia irregularis</name>
    <dbReference type="NCBI Taxonomy" id="795642"/>
    <lineage>
        <taxon>Bacteria</taxon>
        <taxon>Bacillati</taxon>
        <taxon>Actinomycetota</taxon>
        <taxon>Actinomycetes</taxon>
        <taxon>Frankiales</taxon>
        <taxon>Frankiaceae</taxon>
        <taxon>Parafrankia</taxon>
    </lineage>
</organism>
<keyword evidence="2" id="KW-0808">Transferase</keyword>
<keyword evidence="1" id="KW-0472">Membrane</keyword>
<sequence>MATRRWLLLGVVAAGLTLSSVGLLGVLATEPFASADEAQHTAYAVEVGEGRLPELDTPVRATIPGMSGLPADCRVDPADVRRAAVEAADRPADDRQAQVSLPACAARDRGFASFEVIYTANHPPLFYLLESVPLRIGRSAGHPLAGFYAARILNLAVGFAALVATASLVRVLVPGRPDLAVAAAAITGAMGGFVAVTAQVYNDALAVTLITAATAATLVLLRRGPSARTLLAVAVLVPAAALSRASGAIAASLLVPMVGVAVGLAFARGTGLGVGRRPALGGRPEPGRRPALWRSALVGLAAAVTTGLLTVAAAGWFYLRNERLYGDLTATGRIASMFPTGFEERSAWQVVTSEDFWWLVYRGLFGRPKLLLGWPYRVAVGVGLLTLVGLLAAPVRAGLARAVARRAGHRAAGDAVGVTADGAGCDVGPARGTWVTDLMCWLVAGAQALIAVATLVGFVAAGGASFARYLLPALPMLAVAVAAGCSALPLARRGLPTVLVVGALWCTTIVMLSRELARHDPGLADRDLHGRLRGAIAATAFSPSGASLVVGVLLALAGLGIVLLTLSMSMLAPAAVPRWQVRPARGSAGADSGDGGMVPAASGFGVVRGGCGEGDGQVVGEVVGESVGEVVGERVGEVVGPPGSA</sequence>
<feature type="transmembrane region" description="Helical" evidence="1">
    <location>
        <begin position="229"/>
        <end position="247"/>
    </location>
</feature>
<feature type="transmembrane region" description="Helical" evidence="1">
    <location>
        <begin position="179"/>
        <end position="198"/>
    </location>
</feature>
<feature type="transmembrane region" description="Helical" evidence="1">
    <location>
        <begin position="204"/>
        <end position="222"/>
    </location>
</feature>
<dbReference type="RefSeq" id="WP_091271925.1">
    <property type="nucleotide sequence ID" value="NZ_FAOZ01000002.1"/>
</dbReference>
<dbReference type="Proteomes" id="UP000198802">
    <property type="component" value="Unassembled WGS sequence"/>
</dbReference>
<feature type="transmembrane region" description="Helical" evidence="1">
    <location>
        <begin position="374"/>
        <end position="395"/>
    </location>
</feature>
<feature type="transmembrane region" description="Helical" evidence="1">
    <location>
        <begin position="152"/>
        <end position="172"/>
    </location>
</feature>
<feature type="transmembrane region" description="Helical" evidence="1">
    <location>
        <begin position="548"/>
        <end position="572"/>
    </location>
</feature>
<keyword evidence="3" id="KW-1185">Reference proteome</keyword>